<proteinExistence type="predicted"/>
<protein>
    <submittedName>
        <fullName evidence="1">Uncharacterized protein</fullName>
    </submittedName>
</protein>
<accession>A0A8S5SHP3</accession>
<organism evidence="1">
    <name type="scientific">Siphoviridae sp. ctzyE57</name>
    <dbReference type="NCBI Taxonomy" id="2827982"/>
    <lineage>
        <taxon>Viruses</taxon>
        <taxon>Duplodnaviria</taxon>
        <taxon>Heunggongvirae</taxon>
        <taxon>Uroviricota</taxon>
        <taxon>Caudoviricetes</taxon>
    </lineage>
</organism>
<dbReference type="EMBL" id="BK032592">
    <property type="protein sequence ID" value="DAF50138.1"/>
    <property type="molecule type" value="Genomic_DNA"/>
</dbReference>
<reference evidence="1" key="1">
    <citation type="journal article" date="2021" name="Proc. Natl. Acad. Sci. U.S.A.">
        <title>A Catalog of Tens of Thousands of Viruses from Human Metagenomes Reveals Hidden Associations with Chronic Diseases.</title>
        <authorList>
            <person name="Tisza M.J."/>
            <person name="Buck C.B."/>
        </authorList>
    </citation>
    <scope>NUCLEOTIDE SEQUENCE</scope>
    <source>
        <strain evidence="1">CtzyE57</strain>
    </source>
</reference>
<sequence length="121" mass="13494">MKINIENTEKLETALKEAQGRATARTIDVDRILGVLKYVEERFGIGKAALKGTKVHFTGAEKFAKAYRYTPESTHFEAVHSGKTWFVTSITRDTCPQRQDAIDVAMSDTTKAAVLKSLSRM</sequence>
<name>A0A8S5SHP3_9CAUD</name>
<evidence type="ECO:0000313" key="1">
    <source>
        <dbReference type="EMBL" id="DAF50138.1"/>
    </source>
</evidence>